<dbReference type="AlphaFoldDB" id="A0A8B8C8N9"/>
<accession>A0A8B8C8N9</accession>
<reference evidence="2" key="1">
    <citation type="submission" date="2025-08" db="UniProtKB">
        <authorList>
            <consortium name="RefSeq"/>
        </authorList>
    </citation>
    <scope>IDENTIFICATION</scope>
    <source>
        <tissue evidence="2">Whole sample</tissue>
    </source>
</reference>
<dbReference type="RefSeq" id="XP_022311995.1">
    <property type="nucleotide sequence ID" value="XM_022456287.1"/>
</dbReference>
<sequence length="132" mass="15372">MRENLLFFGLAEHRGQGRENCVNLIENFCETELGIEGIGDSIERAHRIGKFNGIASSRPVVVKLASFRDGERIRMSATKLKNTRFSIREQFPREVVERRKVLYPVMKRALQEKKRVSMVVDKLYIDGRLYQE</sequence>
<name>A0A8B8C8N9_CRAVI</name>
<proteinExistence type="predicted"/>
<evidence type="ECO:0000313" key="1">
    <source>
        <dbReference type="Proteomes" id="UP000694844"/>
    </source>
</evidence>
<gene>
    <name evidence="2" type="primary">LOC111117215</name>
</gene>
<protein>
    <submittedName>
        <fullName evidence="2">Uncharacterized protein LOC111117215</fullName>
    </submittedName>
</protein>
<dbReference type="OrthoDB" id="6079384at2759"/>
<dbReference type="Gene3D" id="3.30.70.1820">
    <property type="entry name" value="L1 transposable element, RRM domain"/>
    <property type="match status" value="1"/>
</dbReference>
<dbReference type="Proteomes" id="UP000694844">
    <property type="component" value="Chromosome 10"/>
</dbReference>
<dbReference type="GeneID" id="111117215"/>
<keyword evidence="1" id="KW-1185">Reference proteome</keyword>
<dbReference type="KEGG" id="cvn:111117215"/>
<evidence type="ECO:0000313" key="2">
    <source>
        <dbReference type="RefSeq" id="XP_022311995.1"/>
    </source>
</evidence>
<organism evidence="1 2">
    <name type="scientific">Crassostrea virginica</name>
    <name type="common">Eastern oyster</name>
    <dbReference type="NCBI Taxonomy" id="6565"/>
    <lineage>
        <taxon>Eukaryota</taxon>
        <taxon>Metazoa</taxon>
        <taxon>Spiralia</taxon>
        <taxon>Lophotrochozoa</taxon>
        <taxon>Mollusca</taxon>
        <taxon>Bivalvia</taxon>
        <taxon>Autobranchia</taxon>
        <taxon>Pteriomorphia</taxon>
        <taxon>Ostreida</taxon>
        <taxon>Ostreoidea</taxon>
        <taxon>Ostreidae</taxon>
        <taxon>Crassostrea</taxon>
    </lineage>
</organism>